<dbReference type="Proteomes" id="UP000321570">
    <property type="component" value="Unassembled WGS sequence"/>
</dbReference>
<dbReference type="EMBL" id="CABIJS010000256">
    <property type="protein sequence ID" value="VUZ47869.1"/>
    <property type="molecule type" value="Genomic_DNA"/>
</dbReference>
<protein>
    <submittedName>
        <fullName evidence="1">Uncharacterized protein</fullName>
    </submittedName>
</protein>
<gene>
    <name evidence="1" type="ORF">WMSIL1_LOCUS7327</name>
</gene>
<sequence length="53" mass="5794">ANESHNKTHDQKSVTLDLGLCRNFGQTFIVAYVSKPIISASFLILAGKGYLIL</sequence>
<organism evidence="1 2">
    <name type="scientific">Hymenolepis diminuta</name>
    <name type="common">Rat tapeworm</name>
    <dbReference type="NCBI Taxonomy" id="6216"/>
    <lineage>
        <taxon>Eukaryota</taxon>
        <taxon>Metazoa</taxon>
        <taxon>Spiralia</taxon>
        <taxon>Lophotrochozoa</taxon>
        <taxon>Platyhelminthes</taxon>
        <taxon>Cestoda</taxon>
        <taxon>Eucestoda</taxon>
        <taxon>Cyclophyllidea</taxon>
        <taxon>Hymenolepididae</taxon>
        <taxon>Hymenolepis</taxon>
    </lineage>
</organism>
<reference evidence="1 2" key="1">
    <citation type="submission" date="2019-07" db="EMBL/GenBank/DDBJ databases">
        <authorList>
            <person name="Jastrzebski P J."/>
            <person name="Paukszto L."/>
            <person name="Jastrzebski P J."/>
        </authorList>
    </citation>
    <scope>NUCLEOTIDE SEQUENCE [LARGE SCALE GENOMIC DNA]</scope>
    <source>
        <strain evidence="1 2">WMS-il1</strain>
    </source>
</reference>
<feature type="non-terminal residue" evidence="1">
    <location>
        <position position="1"/>
    </location>
</feature>
<keyword evidence="2" id="KW-1185">Reference proteome</keyword>
<name>A0A564YLN8_HYMDI</name>
<dbReference type="AlphaFoldDB" id="A0A564YLN8"/>
<evidence type="ECO:0000313" key="1">
    <source>
        <dbReference type="EMBL" id="VUZ47869.1"/>
    </source>
</evidence>
<accession>A0A564YLN8</accession>
<evidence type="ECO:0000313" key="2">
    <source>
        <dbReference type="Proteomes" id="UP000321570"/>
    </source>
</evidence>
<proteinExistence type="predicted"/>